<dbReference type="AlphaFoldDB" id="A0A368GDN1"/>
<keyword evidence="1" id="KW-0479">Metal-binding</keyword>
<comment type="caution">
    <text evidence="4">The sequence shown here is derived from an EMBL/GenBank/DDBJ whole genome shotgun (WGS) entry which is preliminary data.</text>
</comment>
<dbReference type="GO" id="GO:0003676">
    <property type="term" value="F:nucleic acid binding"/>
    <property type="evidence" value="ECO:0007669"/>
    <property type="project" value="InterPro"/>
</dbReference>
<feature type="compositionally biased region" description="Basic and acidic residues" evidence="2">
    <location>
        <begin position="208"/>
        <end position="232"/>
    </location>
</feature>
<evidence type="ECO:0000313" key="5">
    <source>
        <dbReference type="Proteomes" id="UP000252519"/>
    </source>
</evidence>
<dbReference type="Gene3D" id="4.10.60.10">
    <property type="entry name" value="Zinc finger, CCHC-type"/>
    <property type="match status" value="1"/>
</dbReference>
<evidence type="ECO:0000259" key="3">
    <source>
        <dbReference type="PROSITE" id="PS50158"/>
    </source>
</evidence>
<keyword evidence="1" id="KW-0862">Zinc</keyword>
<dbReference type="PROSITE" id="PS50158">
    <property type="entry name" value="ZF_CCHC"/>
    <property type="match status" value="1"/>
</dbReference>
<evidence type="ECO:0000256" key="1">
    <source>
        <dbReference type="PROSITE-ProRule" id="PRU00047"/>
    </source>
</evidence>
<dbReference type="GO" id="GO:0019899">
    <property type="term" value="F:enzyme binding"/>
    <property type="evidence" value="ECO:0007669"/>
    <property type="project" value="UniProtKB-ARBA"/>
</dbReference>
<proteinExistence type="predicted"/>
<dbReference type="InterPro" id="IPR036875">
    <property type="entry name" value="Znf_CCHC_sf"/>
</dbReference>
<evidence type="ECO:0000313" key="4">
    <source>
        <dbReference type="EMBL" id="RCN42513.1"/>
    </source>
</evidence>
<dbReference type="OrthoDB" id="5872495at2759"/>
<dbReference type="GO" id="GO:0008270">
    <property type="term" value="F:zinc ion binding"/>
    <property type="evidence" value="ECO:0007669"/>
    <property type="project" value="UniProtKB-KW"/>
</dbReference>
<organism evidence="4 5">
    <name type="scientific">Ancylostoma caninum</name>
    <name type="common">Dog hookworm</name>
    <dbReference type="NCBI Taxonomy" id="29170"/>
    <lineage>
        <taxon>Eukaryota</taxon>
        <taxon>Metazoa</taxon>
        <taxon>Ecdysozoa</taxon>
        <taxon>Nematoda</taxon>
        <taxon>Chromadorea</taxon>
        <taxon>Rhabditida</taxon>
        <taxon>Rhabditina</taxon>
        <taxon>Rhabditomorpha</taxon>
        <taxon>Strongyloidea</taxon>
        <taxon>Ancylostomatidae</taxon>
        <taxon>Ancylostomatinae</taxon>
        <taxon>Ancylostoma</taxon>
    </lineage>
</organism>
<dbReference type="InterPro" id="IPR001878">
    <property type="entry name" value="Znf_CCHC"/>
</dbReference>
<accession>A0A368GDN1</accession>
<feature type="domain" description="CCHC-type" evidence="3">
    <location>
        <begin position="235"/>
        <end position="250"/>
    </location>
</feature>
<dbReference type="STRING" id="29170.A0A368GDN1"/>
<evidence type="ECO:0000256" key="2">
    <source>
        <dbReference type="SAM" id="MobiDB-lite"/>
    </source>
</evidence>
<feature type="region of interest" description="Disordered" evidence="2">
    <location>
        <begin position="190"/>
        <end position="232"/>
    </location>
</feature>
<keyword evidence="5" id="KW-1185">Reference proteome</keyword>
<reference evidence="4 5" key="1">
    <citation type="submission" date="2014-10" db="EMBL/GenBank/DDBJ databases">
        <title>Draft genome of the hookworm Ancylostoma caninum.</title>
        <authorList>
            <person name="Mitreva M."/>
        </authorList>
    </citation>
    <scope>NUCLEOTIDE SEQUENCE [LARGE SCALE GENOMIC DNA]</scope>
    <source>
        <strain evidence="4 5">Baltimore</strain>
    </source>
</reference>
<dbReference type="EMBL" id="JOJR01000190">
    <property type="protein sequence ID" value="RCN42513.1"/>
    <property type="molecule type" value="Genomic_DNA"/>
</dbReference>
<keyword evidence="1" id="KW-0863">Zinc-finger</keyword>
<name>A0A368GDN1_ANCCA</name>
<gene>
    <name evidence="4" type="ORF">ANCCAN_11485</name>
</gene>
<dbReference type="Proteomes" id="UP000252519">
    <property type="component" value="Unassembled WGS sequence"/>
</dbReference>
<dbReference type="SMART" id="SM00343">
    <property type="entry name" value="ZnF_C2HC"/>
    <property type="match status" value="1"/>
</dbReference>
<protein>
    <submittedName>
        <fullName evidence="4">Zinc knuckle</fullName>
    </submittedName>
</protein>
<dbReference type="SUPFAM" id="SSF57756">
    <property type="entry name" value="Retrovirus zinc finger-like domains"/>
    <property type="match status" value="1"/>
</dbReference>
<dbReference type="Pfam" id="PF00098">
    <property type="entry name" value="zf-CCHC"/>
    <property type="match status" value="1"/>
</dbReference>
<sequence>MEEDHQHQDEAPDAIYQEEVVSDNAIRLDPRDLQRIVDAVRSDAIPQSSQPSSSSAPVFKREGYARQYDFNLSLIRKLVPLQNYEGIGFVISSVIQDLTVRNETLKIADNHPEVFQFLDNKNKSELLKTTDPRLSEFLETIKKKDDETTRKRKMPPTSAPFRKREAAWPPASLMFQNSFEAQQGFPFDPRQQYGFQPYSDNSRRSQFRRRDPSPARRFSDSRSYYREQDRRKSLCKACGQEGHWWRDCPKSK</sequence>
<dbReference type="GO" id="GO:0005737">
    <property type="term" value="C:cytoplasm"/>
    <property type="evidence" value="ECO:0007669"/>
    <property type="project" value="UniProtKB-ARBA"/>
</dbReference>